<dbReference type="EMBL" id="CP001074">
    <property type="protein sequence ID" value="ACE90154.1"/>
    <property type="molecule type" value="Genomic_DNA"/>
</dbReference>
<dbReference type="PANTHER" id="PTHR44227:SF3">
    <property type="entry name" value="PROTEIN O-MANNOSYL-TRANSFERASE TMTC4"/>
    <property type="match status" value="1"/>
</dbReference>
<evidence type="ECO:0000313" key="6">
    <source>
        <dbReference type="Proteomes" id="UP000008817"/>
    </source>
</evidence>
<sequence>MAACVSTCRAIAVNFRPLRMDIYFAAVFTDLVRHSAVWNTVSRDTITSAIAEYRYLSQTLASQYGRRHENFTGDGHLYLFESADVAVHFSLKLIAYWKQRRRHLTGGQANDLPIRVGCHFGECSRMHDDDAWVGRALNIAKRVESRAEPDTLFVTQTILDLIDLPVYLFQEVDVFELKGDFLPRRHLYRVVSVDRTALAARSEERMTAEDWFLKGAGMAGADEKELAEERHCYEKALELRANYPEANNNLGVILKAAGDRTAAQARYLDAIRLWPQYPEAHYNFAILLEETGRPDEAAAHYRQALKCRPDHVDALLRLAGLFDEWGDQFEAHHHFREALRLRPGFAEAHNNFGVFLEKNGDAQAAESHYRQALQLRSDYAEAHYNYAMLLEGRDVEAAESHYRAALSSLPMYAEAHNNLGVLLHEKGALIEARSHYLTAIRLRPDDPQTYRNLALLLAAMGEEEQADRYARKANELFSG</sequence>
<dbReference type="Gene3D" id="1.25.40.10">
    <property type="entry name" value="Tetratricopeptide repeat domain"/>
    <property type="match status" value="4"/>
</dbReference>
<accession>B3PSY8</accession>
<organism evidence="5 6">
    <name type="scientific">Rhizobium etli (strain CIAT 652)</name>
    <dbReference type="NCBI Taxonomy" id="491916"/>
    <lineage>
        <taxon>Bacteria</taxon>
        <taxon>Pseudomonadati</taxon>
        <taxon>Pseudomonadota</taxon>
        <taxon>Alphaproteobacteria</taxon>
        <taxon>Hyphomicrobiales</taxon>
        <taxon>Rhizobiaceae</taxon>
        <taxon>Rhizobium/Agrobacterium group</taxon>
        <taxon>Rhizobium</taxon>
    </lineage>
</organism>
<dbReference type="eggNOG" id="COG0457">
    <property type="taxonomic scope" value="Bacteria"/>
</dbReference>
<dbReference type="Gene3D" id="3.30.70.1230">
    <property type="entry name" value="Nucleotide cyclase"/>
    <property type="match status" value="1"/>
</dbReference>
<dbReference type="AlphaFoldDB" id="B3PSY8"/>
<dbReference type="PROSITE" id="PS50125">
    <property type="entry name" value="GUANYLATE_CYCLASE_2"/>
    <property type="match status" value="1"/>
</dbReference>
<dbReference type="KEGG" id="rec:RHECIAT_CH0001173"/>
<dbReference type="SMART" id="SM00028">
    <property type="entry name" value="TPR"/>
    <property type="match status" value="6"/>
</dbReference>
<dbReference type="HOGENOM" id="CLU_046539_0_0_5"/>
<proteinExistence type="predicted"/>
<evidence type="ECO:0000256" key="2">
    <source>
        <dbReference type="ARBA" id="ARBA00022803"/>
    </source>
</evidence>
<feature type="repeat" description="TPR" evidence="3">
    <location>
        <begin position="278"/>
        <end position="311"/>
    </location>
</feature>
<dbReference type="Pfam" id="PF13432">
    <property type="entry name" value="TPR_16"/>
    <property type="match status" value="3"/>
</dbReference>
<dbReference type="GO" id="GO:0035556">
    <property type="term" value="P:intracellular signal transduction"/>
    <property type="evidence" value="ECO:0007669"/>
    <property type="project" value="InterPro"/>
</dbReference>
<name>B3PSY8_RHIE6</name>
<dbReference type="InterPro" id="IPR019734">
    <property type="entry name" value="TPR_rpt"/>
</dbReference>
<dbReference type="PANTHER" id="PTHR44227">
    <property type="match status" value="1"/>
</dbReference>
<evidence type="ECO:0000313" key="5">
    <source>
        <dbReference type="EMBL" id="ACE90154.1"/>
    </source>
</evidence>
<dbReference type="InterPro" id="IPR011990">
    <property type="entry name" value="TPR-like_helical_dom_sf"/>
</dbReference>
<dbReference type="GO" id="GO:0004016">
    <property type="term" value="F:adenylate cyclase activity"/>
    <property type="evidence" value="ECO:0007669"/>
    <property type="project" value="UniProtKB-ARBA"/>
</dbReference>
<dbReference type="SUPFAM" id="SSF55073">
    <property type="entry name" value="Nucleotide cyclase"/>
    <property type="match status" value="1"/>
</dbReference>
<dbReference type="CDD" id="cd07302">
    <property type="entry name" value="CHD"/>
    <property type="match status" value="1"/>
</dbReference>
<evidence type="ECO:0000259" key="4">
    <source>
        <dbReference type="PROSITE" id="PS50125"/>
    </source>
</evidence>
<dbReference type="InterPro" id="IPR001054">
    <property type="entry name" value="A/G_cyclase"/>
</dbReference>
<dbReference type="GO" id="GO:0009190">
    <property type="term" value="P:cyclic nucleotide biosynthetic process"/>
    <property type="evidence" value="ECO:0007669"/>
    <property type="project" value="InterPro"/>
</dbReference>
<evidence type="ECO:0000256" key="1">
    <source>
        <dbReference type="ARBA" id="ARBA00022737"/>
    </source>
</evidence>
<protein>
    <recommendedName>
        <fullName evidence="4">Guanylate cyclase domain-containing protein</fullName>
    </recommendedName>
</protein>
<keyword evidence="1" id="KW-0677">Repeat</keyword>
<dbReference type="PROSITE" id="PS50005">
    <property type="entry name" value="TPR"/>
    <property type="match status" value="3"/>
</dbReference>
<dbReference type="SUPFAM" id="SSF48452">
    <property type="entry name" value="TPR-like"/>
    <property type="match status" value="1"/>
</dbReference>
<gene>
    <name evidence="5" type="ordered locus">RHECIAT_CH0001173</name>
</gene>
<evidence type="ECO:0000256" key="3">
    <source>
        <dbReference type="PROSITE-ProRule" id="PRU00339"/>
    </source>
</evidence>
<feature type="domain" description="Guanylate cyclase" evidence="4">
    <location>
        <begin position="25"/>
        <end position="144"/>
    </location>
</feature>
<keyword evidence="2 3" id="KW-0802">TPR repeat</keyword>
<dbReference type="Pfam" id="PF00211">
    <property type="entry name" value="Guanylate_cyc"/>
    <property type="match status" value="1"/>
</dbReference>
<feature type="repeat" description="TPR" evidence="3">
    <location>
        <begin position="346"/>
        <end position="379"/>
    </location>
</feature>
<dbReference type="InterPro" id="IPR052346">
    <property type="entry name" value="O-mannosyl-transferase_TMTC"/>
</dbReference>
<dbReference type="Proteomes" id="UP000008817">
    <property type="component" value="Chromosome"/>
</dbReference>
<dbReference type="InterPro" id="IPR029787">
    <property type="entry name" value="Nucleotide_cyclase"/>
</dbReference>
<feature type="repeat" description="TPR" evidence="3">
    <location>
        <begin position="413"/>
        <end position="446"/>
    </location>
</feature>
<reference evidence="5 6" key="1">
    <citation type="submission" date="2008-04" db="EMBL/GenBank/DDBJ databases">
        <title>Genome diversity and DNA divergence of Rhizobium etli.</title>
        <authorList>
            <person name="Gonzalez V."/>
            <person name="Acosta J.L."/>
            <person name="Santamaria R.I."/>
            <person name="Bustos P."/>
            <person name="Hernandez-Gonzalez I.L."/>
            <person name="Fernandez J.L."/>
            <person name="Diaz R."/>
            <person name="Flores M."/>
            <person name="Mora J."/>
            <person name="Palacios R."/>
            <person name="Davila G."/>
        </authorList>
    </citation>
    <scope>NUCLEOTIDE SEQUENCE [LARGE SCALE GENOMIC DNA]</scope>
    <source>
        <strain evidence="5 6">CIAT 652</strain>
    </source>
</reference>